<evidence type="ECO:0000313" key="3">
    <source>
        <dbReference type="Proteomes" id="UP001221898"/>
    </source>
</evidence>
<reference evidence="2" key="1">
    <citation type="journal article" date="2023" name="Science">
        <title>Genome structures resolve the early diversification of teleost fishes.</title>
        <authorList>
            <person name="Parey E."/>
            <person name="Louis A."/>
            <person name="Montfort J."/>
            <person name="Bouchez O."/>
            <person name="Roques C."/>
            <person name="Iampietro C."/>
            <person name="Lluch J."/>
            <person name="Castinel A."/>
            <person name="Donnadieu C."/>
            <person name="Desvignes T."/>
            <person name="Floi Bucao C."/>
            <person name="Jouanno E."/>
            <person name="Wen M."/>
            <person name="Mejri S."/>
            <person name="Dirks R."/>
            <person name="Jansen H."/>
            <person name="Henkel C."/>
            <person name="Chen W.J."/>
            <person name="Zahm M."/>
            <person name="Cabau C."/>
            <person name="Klopp C."/>
            <person name="Thompson A.W."/>
            <person name="Robinson-Rechavi M."/>
            <person name="Braasch I."/>
            <person name="Lecointre G."/>
            <person name="Bobe J."/>
            <person name="Postlethwait J.H."/>
            <person name="Berthelot C."/>
            <person name="Roest Crollius H."/>
            <person name="Guiguen Y."/>
        </authorList>
    </citation>
    <scope>NUCLEOTIDE SEQUENCE</scope>
    <source>
        <strain evidence="2">NC1722</strain>
    </source>
</reference>
<sequence>MPAPAPPQSPGNRGLYGLQDNNPHPAPTKKLNVPRFVRGQNSAGTQTPSGTPPQHPCPCITSLGGTFDSTLACSLKAPNAMSRNSI</sequence>
<dbReference type="EMBL" id="JAINUG010000003">
    <property type="protein sequence ID" value="KAJ8417852.1"/>
    <property type="molecule type" value="Genomic_DNA"/>
</dbReference>
<organism evidence="2 3">
    <name type="scientific">Aldrovandia affinis</name>
    <dbReference type="NCBI Taxonomy" id="143900"/>
    <lineage>
        <taxon>Eukaryota</taxon>
        <taxon>Metazoa</taxon>
        <taxon>Chordata</taxon>
        <taxon>Craniata</taxon>
        <taxon>Vertebrata</taxon>
        <taxon>Euteleostomi</taxon>
        <taxon>Actinopterygii</taxon>
        <taxon>Neopterygii</taxon>
        <taxon>Teleostei</taxon>
        <taxon>Notacanthiformes</taxon>
        <taxon>Halosauridae</taxon>
        <taxon>Aldrovandia</taxon>
    </lineage>
</organism>
<feature type="region of interest" description="Disordered" evidence="1">
    <location>
        <begin position="1"/>
        <end position="56"/>
    </location>
</feature>
<feature type="compositionally biased region" description="Polar residues" evidence="1">
    <location>
        <begin position="39"/>
        <end position="49"/>
    </location>
</feature>
<protein>
    <submittedName>
        <fullName evidence="2">Uncharacterized protein</fullName>
    </submittedName>
</protein>
<evidence type="ECO:0000256" key="1">
    <source>
        <dbReference type="SAM" id="MobiDB-lite"/>
    </source>
</evidence>
<evidence type="ECO:0000313" key="2">
    <source>
        <dbReference type="EMBL" id="KAJ8417852.1"/>
    </source>
</evidence>
<dbReference type="AlphaFoldDB" id="A0AAD7X2A8"/>
<name>A0AAD7X2A8_9TELE</name>
<proteinExistence type="predicted"/>
<gene>
    <name evidence="2" type="ORF">AAFF_G00226950</name>
</gene>
<keyword evidence="3" id="KW-1185">Reference proteome</keyword>
<accession>A0AAD7X2A8</accession>
<comment type="caution">
    <text evidence="2">The sequence shown here is derived from an EMBL/GenBank/DDBJ whole genome shotgun (WGS) entry which is preliminary data.</text>
</comment>
<dbReference type="Proteomes" id="UP001221898">
    <property type="component" value="Unassembled WGS sequence"/>
</dbReference>